<protein>
    <submittedName>
        <fullName evidence="1">Protein FAR1-like sequence 5</fullName>
    </submittedName>
</protein>
<dbReference type="STRING" id="1088818.A0A2I0B882"/>
<keyword evidence="2" id="KW-1185">Reference proteome</keyword>
<name>A0A2I0B882_9ASPA</name>
<proteinExistence type="predicted"/>
<dbReference type="PANTHER" id="PTHR47718">
    <property type="entry name" value="OS01G0519700 PROTEIN"/>
    <property type="match status" value="1"/>
</dbReference>
<dbReference type="PANTHER" id="PTHR47718:SF17">
    <property type="entry name" value="PROTEIN FAR1-RELATED SEQUENCE 5-LIKE"/>
    <property type="match status" value="1"/>
</dbReference>
<evidence type="ECO:0000313" key="2">
    <source>
        <dbReference type="Proteomes" id="UP000236161"/>
    </source>
</evidence>
<dbReference type="OrthoDB" id="1426481at2759"/>
<evidence type="ECO:0000313" key="1">
    <source>
        <dbReference type="EMBL" id="PKA63990.1"/>
    </source>
</evidence>
<organism evidence="1 2">
    <name type="scientific">Apostasia shenzhenica</name>
    <dbReference type="NCBI Taxonomy" id="1088818"/>
    <lineage>
        <taxon>Eukaryota</taxon>
        <taxon>Viridiplantae</taxon>
        <taxon>Streptophyta</taxon>
        <taxon>Embryophyta</taxon>
        <taxon>Tracheophyta</taxon>
        <taxon>Spermatophyta</taxon>
        <taxon>Magnoliopsida</taxon>
        <taxon>Liliopsida</taxon>
        <taxon>Asparagales</taxon>
        <taxon>Orchidaceae</taxon>
        <taxon>Apostasioideae</taxon>
        <taxon>Apostasia</taxon>
    </lineage>
</organism>
<accession>A0A2I0B882</accession>
<dbReference type="EMBL" id="KZ451906">
    <property type="protein sequence ID" value="PKA63990.1"/>
    <property type="molecule type" value="Genomic_DNA"/>
</dbReference>
<sequence length="319" mass="37136">MSKHDIRTANAFSFIVEQYGGVENIGFSKRDAYNFINRERLHRVELGDSMSLLKLFKERKDIDPLFDWKILLDEGQRLTNIMWADGYCKLDYDAFDDVVIFDANYRMNKYNLVCAPLIGVNNHRHNVLFASSFEFEEMWSQLLEKGQLHKHKWLWSLYKCKHKWCTVLNEDIVGLGILSTPRSESTNNICHDISKPTSMLTDCFLGLERMVMRWRQIESEDDFKYNQSLVTPSVLHSPLLKQARNVYTIKIYNIFEKVLLNGAAGHFAIEISTANNAKLFSVGDFNTKKKYYVTFNIATLEVVCSCRRFETVGLLCSMR</sequence>
<reference evidence="1 2" key="1">
    <citation type="journal article" date="2017" name="Nature">
        <title>The Apostasia genome and the evolution of orchids.</title>
        <authorList>
            <person name="Zhang G.Q."/>
            <person name="Liu K.W."/>
            <person name="Li Z."/>
            <person name="Lohaus R."/>
            <person name="Hsiao Y.Y."/>
            <person name="Niu S.C."/>
            <person name="Wang J.Y."/>
            <person name="Lin Y.C."/>
            <person name="Xu Q."/>
            <person name="Chen L.J."/>
            <person name="Yoshida K."/>
            <person name="Fujiwara S."/>
            <person name="Wang Z.W."/>
            <person name="Zhang Y.Q."/>
            <person name="Mitsuda N."/>
            <person name="Wang M."/>
            <person name="Liu G.H."/>
            <person name="Pecoraro L."/>
            <person name="Huang H.X."/>
            <person name="Xiao X.J."/>
            <person name="Lin M."/>
            <person name="Wu X.Y."/>
            <person name="Wu W.L."/>
            <person name="Chen Y.Y."/>
            <person name="Chang S.B."/>
            <person name="Sakamoto S."/>
            <person name="Ohme-Takagi M."/>
            <person name="Yagi M."/>
            <person name="Zeng S.J."/>
            <person name="Shen C.Y."/>
            <person name="Yeh C.M."/>
            <person name="Luo Y.B."/>
            <person name="Tsai W.C."/>
            <person name="Van de Peer Y."/>
            <person name="Liu Z.J."/>
        </authorList>
    </citation>
    <scope>NUCLEOTIDE SEQUENCE [LARGE SCALE GENOMIC DNA]</scope>
    <source>
        <strain evidence="2">cv. Shenzhen</strain>
        <tissue evidence="1">Stem</tissue>
    </source>
</reference>
<dbReference type="AlphaFoldDB" id="A0A2I0B882"/>
<dbReference type="Proteomes" id="UP000236161">
    <property type="component" value="Unassembled WGS sequence"/>
</dbReference>
<gene>
    <name evidence="1" type="primary">FRS5</name>
    <name evidence="1" type="ORF">AXF42_Ash005002</name>
</gene>